<dbReference type="Proteomes" id="UP001365542">
    <property type="component" value="Unassembled WGS sequence"/>
</dbReference>
<dbReference type="SMART" id="SM00516">
    <property type="entry name" value="SEC14"/>
    <property type="match status" value="1"/>
</dbReference>
<dbReference type="PANTHER" id="PTHR46590:SF1">
    <property type="entry name" value="PHOSPHATIDYLINOSITOL TRANSFER PROTEIN CSR1"/>
    <property type="match status" value="1"/>
</dbReference>
<reference evidence="2 3" key="1">
    <citation type="submission" date="2019-10" db="EMBL/GenBank/DDBJ databases">
        <authorList>
            <person name="Palmer J.M."/>
        </authorList>
    </citation>
    <scope>NUCLEOTIDE SEQUENCE [LARGE SCALE GENOMIC DNA]</scope>
    <source>
        <strain evidence="2 3">TWF694</strain>
    </source>
</reference>
<dbReference type="PROSITE" id="PS50191">
    <property type="entry name" value="CRAL_TRIO"/>
    <property type="match status" value="1"/>
</dbReference>
<organism evidence="2 3">
    <name type="scientific">Orbilia ellipsospora</name>
    <dbReference type="NCBI Taxonomy" id="2528407"/>
    <lineage>
        <taxon>Eukaryota</taxon>
        <taxon>Fungi</taxon>
        <taxon>Dikarya</taxon>
        <taxon>Ascomycota</taxon>
        <taxon>Pezizomycotina</taxon>
        <taxon>Orbiliomycetes</taxon>
        <taxon>Orbiliales</taxon>
        <taxon>Orbiliaceae</taxon>
        <taxon>Orbilia</taxon>
    </lineage>
</organism>
<dbReference type="SUPFAM" id="SSF52087">
    <property type="entry name" value="CRAL/TRIO domain"/>
    <property type="match status" value="1"/>
</dbReference>
<dbReference type="InterPro" id="IPR052432">
    <property type="entry name" value="PITP/CRAL-TRIO"/>
</dbReference>
<dbReference type="Pfam" id="PF00650">
    <property type="entry name" value="CRAL_TRIO"/>
    <property type="match status" value="1"/>
</dbReference>
<dbReference type="InterPro" id="IPR011074">
    <property type="entry name" value="CRAL/TRIO_N_dom"/>
</dbReference>
<dbReference type="CDD" id="cd00170">
    <property type="entry name" value="SEC14"/>
    <property type="match status" value="1"/>
</dbReference>
<dbReference type="Gene3D" id="3.40.525.10">
    <property type="entry name" value="CRAL-TRIO lipid binding domain"/>
    <property type="match status" value="1"/>
</dbReference>
<dbReference type="Pfam" id="PF03765">
    <property type="entry name" value="CRAL_TRIO_N"/>
    <property type="match status" value="1"/>
</dbReference>
<gene>
    <name evidence="2" type="ORF">TWF694_006253</name>
</gene>
<dbReference type="PANTHER" id="PTHR46590">
    <property type="entry name" value="PHOSPHATIDYLINOSITOL TRANSFER PROTEIN CSR1-RELATED"/>
    <property type="match status" value="1"/>
</dbReference>
<dbReference type="AlphaFoldDB" id="A0AAV9XJZ7"/>
<dbReference type="InterPro" id="IPR036273">
    <property type="entry name" value="CRAL/TRIO_N_dom_sf"/>
</dbReference>
<evidence type="ECO:0000313" key="2">
    <source>
        <dbReference type="EMBL" id="KAK6542293.1"/>
    </source>
</evidence>
<sequence>MTTILPGRPETLTPDQEAKLKSFWKLLFEVCDGTAVGKFTQTKELKTILDRQTGDELRLAYWQAVKYDNPDALILRFLRARKWDVEKAITMMLTTIHWRSQTMHLEDIVKKGECLEDAGFMHQLRAGKSYIHGRDKENRVVCYVPARLHKPSDQSAESLEQFTVWLMETTRIVHQESADTSCLVFDMTGFSVSNMDYNSVKFMAMCFEAHFPECLGVCLVHNAPWFFQGIWKVIKGWLDPVVASKVHFTSGASGLSKFIDKKDIPKSLGGDENWTYQYVEPVPGENSALINPTPQQIEEKLKLEQVRSMLISDYEGMTLKWIKEEGNRSQEERDRLRGELKANYWMLDKYMRARTFYDRIGMIGEGGKVKL</sequence>
<feature type="domain" description="CRAL-TRIO" evidence="1">
    <location>
        <begin position="131"/>
        <end position="276"/>
    </location>
</feature>
<proteinExistence type="predicted"/>
<dbReference type="InterPro" id="IPR036865">
    <property type="entry name" value="CRAL-TRIO_dom_sf"/>
</dbReference>
<dbReference type="SUPFAM" id="SSF46938">
    <property type="entry name" value="CRAL/TRIO N-terminal domain"/>
    <property type="match status" value="1"/>
</dbReference>
<comment type="caution">
    <text evidence="2">The sequence shown here is derived from an EMBL/GenBank/DDBJ whole genome shotgun (WGS) entry which is preliminary data.</text>
</comment>
<protein>
    <recommendedName>
        <fullName evidence="1">CRAL-TRIO domain-containing protein</fullName>
    </recommendedName>
</protein>
<dbReference type="EMBL" id="JAVHJO010000002">
    <property type="protein sequence ID" value="KAK6542293.1"/>
    <property type="molecule type" value="Genomic_DNA"/>
</dbReference>
<evidence type="ECO:0000313" key="3">
    <source>
        <dbReference type="Proteomes" id="UP001365542"/>
    </source>
</evidence>
<dbReference type="InterPro" id="IPR001251">
    <property type="entry name" value="CRAL-TRIO_dom"/>
</dbReference>
<name>A0AAV9XJZ7_9PEZI</name>
<accession>A0AAV9XJZ7</accession>
<dbReference type="SMART" id="SM01100">
    <property type="entry name" value="CRAL_TRIO_N"/>
    <property type="match status" value="1"/>
</dbReference>
<evidence type="ECO:0000259" key="1">
    <source>
        <dbReference type="PROSITE" id="PS50191"/>
    </source>
</evidence>
<keyword evidence="3" id="KW-1185">Reference proteome</keyword>